<dbReference type="Proteomes" id="UP000198894">
    <property type="component" value="Unassembled WGS sequence"/>
</dbReference>
<dbReference type="GO" id="GO:0020037">
    <property type="term" value="F:heme binding"/>
    <property type="evidence" value="ECO:0007669"/>
    <property type="project" value="InterPro"/>
</dbReference>
<dbReference type="PANTHER" id="PTHR46696:SF1">
    <property type="entry name" value="CYTOCHROME P450 YJIB-RELATED"/>
    <property type="match status" value="1"/>
</dbReference>
<evidence type="ECO:0000256" key="1">
    <source>
        <dbReference type="ARBA" id="ARBA00001971"/>
    </source>
</evidence>
<dbReference type="InterPro" id="IPR036396">
    <property type="entry name" value="Cyt_P450_sf"/>
</dbReference>
<evidence type="ECO:0000256" key="2">
    <source>
        <dbReference type="ARBA" id="ARBA00010617"/>
    </source>
</evidence>
<comment type="similarity">
    <text evidence="2 3">Belongs to the cytochrome P450 family.</text>
</comment>
<sequence length="393" mass="43881">MSEAVKVVDDVAFEDLLANPYPVFKRVRDLGPVVKVEAANIMMVTRFDDIIAIERDPETFSSINPQSLLNTVIGPNLMRKDGDDHARERAAMDPSLRPGVVKRCWADPMRAICDDVISQIEHRGEAELFDELAAPIAARALADILGFDDVDWRTMALWSQSLIDGSGNYSHNPEIARKAREAANGVESAVDRMLPHHRDNPNPSMLSSMLQADPPQTVEQIYANIKVAIGGGLNETRDSILTLILGLLQNPDQLARVRAEPSLWGPAFEEAVRWISPIGMYPRRLTRDMEISGTLVRKGEQVGLCVGAANHDDRRFSDPEKFDIFREEKSHLAFGAGSHFCAGTWVSRALVSQIAVPTVFERLRNLRLKNPDHIRIRGWVFRGPTHMPVVWDA</sequence>
<dbReference type="GO" id="GO:0016705">
    <property type="term" value="F:oxidoreductase activity, acting on paired donors, with incorporation or reduction of molecular oxygen"/>
    <property type="evidence" value="ECO:0007669"/>
    <property type="project" value="InterPro"/>
</dbReference>
<evidence type="ECO:0000313" key="4">
    <source>
        <dbReference type="EMBL" id="SDJ69424.1"/>
    </source>
</evidence>
<dbReference type="InterPro" id="IPR001128">
    <property type="entry name" value="Cyt_P450"/>
</dbReference>
<keyword evidence="5" id="KW-1185">Reference proteome</keyword>
<keyword evidence="3" id="KW-0479">Metal-binding</keyword>
<dbReference type="InterPro" id="IPR017972">
    <property type="entry name" value="Cyt_P450_CS"/>
</dbReference>
<dbReference type="Pfam" id="PF00067">
    <property type="entry name" value="p450"/>
    <property type="match status" value="1"/>
</dbReference>
<dbReference type="SUPFAM" id="SSF48264">
    <property type="entry name" value="Cytochrome P450"/>
    <property type="match status" value="1"/>
</dbReference>
<keyword evidence="3" id="KW-0349">Heme</keyword>
<evidence type="ECO:0000313" key="5">
    <source>
        <dbReference type="Proteomes" id="UP000198894"/>
    </source>
</evidence>
<evidence type="ECO:0000256" key="3">
    <source>
        <dbReference type="RuleBase" id="RU000461"/>
    </source>
</evidence>
<organism evidence="4 5">
    <name type="scientific">Mesorhizobium muleiense</name>
    <dbReference type="NCBI Taxonomy" id="1004279"/>
    <lineage>
        <taxon>Bacteria</taxon>
        <taxon>Pseudomonadati</taxon>
        <taxon>Pseudomonadota</taxon>
        <taxon>Alphaproteobacteria</taxon>
        <taxon>Hyphomicrobiales</taxon>
        <taxon>Phyllobacteriaceae</taxon>
        <taxon>Mesorhizobium</taxon>
    </lineage>
</organism>
<dbReference type="PRINTS" id="PR00359">
    <property type="entry name" value="BP450"/>
</dbReference>
<evidence type="ECO:0008006" key="6">
    <source>
        <dbReference type="Google" id="ProtNLM"/>
    </source>
</evidence>
<reference evidence="5" key="1">
    <citation type="submission" date="2016-10" db="EMBL/GenBank/DDBJ databases">
        <authorList>
            <person name="Varghese N."/>
            <person name="Submissions S."/>
        </authorList>
    </citation>
    <scope>NUCLEOTIDE SEQUENCE [LARGE SCALE GENOMIC DNA]</scope>
    <source>
        <strain evidence="5">CGMCC 1.11022</strain>
    </source>
</reference>
<dbReference type="PANTHER" id="PTHR46696">
    <property type="entry name" value="P450, PUTATIVE (EUROFUNG)-RELATED"/>
    <property type="match status" value="1"/>
</dbReference>
<name>A0A1G8VTP3_9HYPH</name>
<gene>
    <name evidence="4" type="ORF">SAMN05428953_10885</name>
</gene>
<dbReference type="AlphaFoldDB" id="A0A1G8VTP3"/>
<proteinExistence type="inferred from homology"/>
<dbReference type="EMBL" id="FNEE01000008">
    <property type="protein sequence ID" value="SDJ69424.1"/>
    <property type="molecule type" value="Genomic_DNA"/>
</dbReference>
<comment type="cofactor">
    <cofactor evidence="1">
        <name>heme</name>
        <dbReference type="ChEBI" id="CHEBI:30413"/>
    </cofactor>
</comment>
<accession>A0A1G8VTP3</accession>
<protein>
    <recommendedName>
        <fullName evidence="6">Cytochrome P450</fullName>
    </recommendedName>
</protein>
<dbReference type="GO" id="GO:0004497">
    <property type="term" value="F:monooxygenase activity"/>
    <property type="evidence" value="ECO:0007669"/>
    <property type="project" value="UniProtKB-KW"/>
</dbReference>
<dbReference type="GO" id="GO:0005506">
    <property type="term" value="F:iron ion binding"/>
    <property type="evidence" value="ECO:0007669"/>
    <property type="project" value="InterPro"/>
</dbReference>
<keyword evidence="3" id="KW-0503">Monooxygenase</keyword>
<keyword evidence="3" id="KW-0408">Iron</keyword>
<dbReference type="RefSeq" id="WP_091594672.1">
    <property type="nucleotide sequence ID" value="NZ_FNEE01000008.1"/>
</dbReference>
<dbReference type="InterPro" id="IPR002397">
    <property type="entry name" value="Cyt_P450_B"/>
</dbReference>
<keyword evidence="3" id="KW-0560">Oxidoreductase</keyword>
<dbReference type="Gene3D" id="1.10.630.10">
    <property type="entry name" value="Cytochrome P450"/>
    <property type="match status" value="1"/>
</dbReference>
<dbReference type="PROSITE" id="PS00086">
    <property type="entry name" value="CYTOCHROME_P450"/>
    <property type="match status" value="1"/>
</dbReference>